<protein>
    <recommendedName>
        <fullName evidence="4">F5/8 type C domain-containing protein</fullName>
    </recommendedName>
</protein>
<dbReference type="OrthoDB" id="9798386at2"/>
<dbReference type="RefSeq" id="WP_068823840.1">
    <property type="nucleotide sequence ID" value="NZ_LWHJ01000032.1"/>
</dbReference>
<sequence>MKHKLKFFTCIIINSLFIIQLSSAQEKVKAIWNLSKNQEVITEGNIKASNQTLSNLMVAGYISSSSQRLLPLDSNWPKENIQNSERYTEYTVKAEKGDLKISSVGMYLSFNSSSAGRVNVSYSVDGKHFKPLQETIELVTGALPKEYKFENLEIKIPKDKTFYLRVYPWTTNVITSKYLVTKEVLIIGTL</sequence>
<reference evidence="2 3" key="1">
    <citation type="submission" date="2016-04" db="EMBL/GenBank/DDBJ databases">
        <authorList>
            <person name="Evans L.H."/>
            <person name="Alamgir A."/>
            <person name="Owens N."/>
            <person name="Weber N.D."/>
            <person name="Virtaneva K."/>
            <person name="Barbian K."/>
            <person name="Babar A."/>
            <person name="Rosenke K."/>
        </authorList>
    </citation>
    <scope>NUCLEOTIDE SEQUENCE [LARGE SCALE GENOMIC DNA]</scope>
    <source>
        <strain evidence="2 3">CCM 8644</strain>
    </source>
</reference>
<reference evidence="2 3" key="2">
    <citation type="submission" date="2016-06" db="EMBL/GenBank/DDBJ databases">
        <title>Pedobacter psychrophilus sp. nov., isolated from Antarctic fragmentary rock.</title>
        <authorList>
            <person name="Svec P."/>
        </authorList>
    </citation>
    <scope>NUCLEOTIDE SEQUENCE [LARGE SCALE GENOMIC DNA]</scope>
    <source>
        <strain evidence="2 3">CCM 8644</strain>
    </source>
</reference>
<feature type="chain" id="PRO_5008100279" description="F5/8 type C domain-containing protein" evidence="1">
    <location>
        <begin position="25"/>
        <end position="190"/>
    </location>
</feature>
<dbReference type="Proteomes" id="UP000078459">
    <property type="component" value="Unassembled WGS sequence"/>
</dbReference>
<organism evidence="2 3">
    <name type="scientific">Pedobacter psychrophilus</name>
    <dbReference type="NCBI Taxonomy" id="1826909"/>
    <lineage>
        <taxon>Bacteria</taxon>
        <taxon>Pseudomonadati</taxon>
        <taxon>Bacteroidota</taxon>
        <taxon>Sphingobacteriia</taxon>
        <taxon>Sphingobacteriales</taxon>
        <taxon>Sphingobacteriaceae</taxon>
        <taxon>Pedobacter</taxon>
    </lineage>
</organism>
<proteinExistence type="predicted"/>
<comment type="caution">
    <text evidence="2">The sequence shown here is derived from an EMBL/GenBank/DDBJ whole genome shotgun (WGS) entry which is preliminary data.</text>
</comment>
<dbReference type="EMBL" id="LWHJ01000032">
    <property type="protein sequence ID" value="OAQ38018.1"/>
    <property type="molecule type" value="Genomic_DNA"/>
</dbReference>
<evidence type="ECO:0000313" key="3">
    <source>
        <dbReference type="Proteomes" id="UP000078459"/>
    </source>
</evidence>
<accession>A0A179DAJ6</accession>
<dbReference type="AlphaFoldDB" id="A0A179DAJ6"/>
<name>A0A179DAJ6_9SPHI</name>
<evidence type="ECO:0000313" key="2">
    <source>
        <dbReference type="EMBL" id="OAQ38018.1"/>
    </source>
</evidence>
<feature type="signal peptide" evidence="1">
    <location>
        <begin position="1"/>
        <end position="24"/>
    </location>
</feature>
<evidence type="ECO:0000256" key="1">
    <source>
        <dbReference type="SAM" id="SignalP"/>
    </source>
</evidence>
<dbReference type="STRING" id="1826909.A5893_16780"/>
<gene>
    <name evidence="2" type="ORF">A5893_16780</name>
</gene>
<keyword evidence="1" id="KW-0732">Signal</keyword>
<evidence type="ECO:0008006" key="4">
    <source>
        <dbReference type="Google" id="ProtNLM"/>
    </source>
</evidence>
<keyword evidence="3" id="KW-1185">Reference proteome</keyword>